<protein>
    <submittedName>
        <fullName evidence="1">Uncharacterized protein</fullName>
    </submittedName>
</protein>
<name>A0ABU8TLT0_9HYPH</name>
<dbReference type="Proteomes" id="UP001385499">
    <property type="component" value="Unassembled WGS sequence"/>
</dbReference>
<organism evidence="1 2">
    <name type="scientific">Roseibium algae</name>
    <dbReference type="NCBI Taxonomy" id="3123038"/>
    <lineage>
        <taxon>Bacteria</taxon>
        <taxon>Pseudomonadati</taxon>
        <taxon>Pseudomonadota</taxon>
        <taxon>Alphaproteobacteria</taxon>
        <taxon>Hyphomicrobiales</taxon>
        <taxon>Stappiaceae</taxon>
        <taxon>Roseibium</taxon>
    </lineage>
</organism>
<evidence type="ECO:0000313" key="1">
    <source>
        <dbReference type="EMBL" id="MEJ8475097.1"/>
    </source>
</evidence>
<keyword evidence="2" id="KW-1185">Reference proteome</keyword>
<reference evidence="1 2" key="1">
    <citation type="submission" date="2024-02" db="EMBL/GenBank/DDBJ databases">
        <title>Roseibium algae sp. nov., isolated from marine alga (Grateloupia sp.), showing potential in myo-inositol conversion.</title>
        <authorList>
            <person name="Wang Y."/>
        </authorList>
    </citation>
    <scope>NUCLEOTIDE SEQUENCE [LARGE SCALE GENOMIC DNA]</scope>
    <source>
        <strain evidence="1 2">H3510</strain>
    </source>
</reference>
<sequence>MSGQSEIYQPRDISDLGLWDIGPVWLKVYGIAAAGQSVSAAVIADAKALAEAELPQLIAAEGDDNGLGFALIHCGETGVTISLYWWVHGCVLCQHIKRTLYGADRPLKFADRPVIACVWELELINAEQMVWQKTMMIPTPDPEAYKKTRIQTAV</sequence>
<dbReference type="EMBL" id="JBAKIA010000009">
    <property type="protein sequence ID" value="MEJ8475097.1"/>
    <property type="molecule type" value="Genomic_DNA"/>
</dbReference>
<accession>A0ABU8TLT0</accession>
<comment type="caution">
    <text evidence="1">The sequence shown here is derived from an EMBL/GenBank/DDBJ whole genome shotgun (WGS) entry which is preliminary data.</text>
</comment>
<evidence type="ECO:0000313" key="2">
    <source>
        <dbReference type="Proteomes" id="UP001385499"/>
    </source>
</evidence>
<proteinExistence type="predicted"/>
<gene>
    <name evidence="1" type="ORF">V6575_13460</name>
</gene>
<dbReference type="RefSeq" id="WP_340274984.1">
    <property type="nucleotide sequence ID" value="NZ_JBAKIA010000009.1"/>
</dbReference>